<sequence length="232" mass="27807">VDKEAPEYFALGAHRFMVAFQIIYTFDLISLGYDVVMQDVDVVWLKDLRKYENFGDPEYVDVEMSFDNRFDHAGPGNSGFIKINSNCKTKIFMETMVDHIALVVIGRSDQIQWNIFLREYKFRLLRLNILPPEKFVGGWQWSEILERKPLTRLPPREQIWFVHASWTDEHLMKIPKLKLIRAWFFNKSCKYFNASYLPKQPTQIVLPHQIFKDPVDYQWQWSQRVKELRERP</sequence>
<keyword evidence="3" id="KW-1185">Reference proteome</keyword>
<dbReference type="PANTHER" id="PTHR47032">
    <property type="entry name" value="UDP-D-XYLOSE:L-FUCOSE ALPHA-1,3-D-XYLOSYLTRANSFERASE-RELATED"/>
    <property type="match status" value="1"/>
</dbReference>
<dbReference type="PANTHER" id="PTHR47032:SF1">
    <property type="entry name" value="UDP-D-XYLOSE:L-FUCOSE ALPHA-1,3-D-XYLOSYLTRANSFERASE-RELATED"/>
    <property type="match status" value="1"/>
</dbReference>
<gene>
    <name evidence="2" type="ORF">RFI_17485</name>
</gene>
<dbReference type="InterPro" id="IPR005069">
    <property type="entry name" value="Nucl-diP-sugar_transferase"/>
</dbReference>
<organism evidence="2 3">
    <name type="scientific">Reticulomyxa filosa</name>
    <dbReference type="NCBI Taxonomy" id="46433"/>
    <lineage>
        <taxon>Eukaryota</taxon>
        <taxon>Sar</taxon>
        <taxon>Rhizaria</taxon>
        <taxon>Retaria</taxon>
        <taxon>Foraminifera</taxon>
        <taxon>Monothalamids</taxon>
        <taxon>Reticulomyxidae</taxon>
        <taxon>Reticulomyxa</taxon>
    </lineage>
</organism>
<dbReference type="Proteomes" id="UP000023152">
    <property type="component" value="Unassembled WGS sequence"/>
</dbReference>
<dbReference type="AlphaFoldDB" id="X6N0E0"/>
<proteinExistence type="predicted"/>
<name>X6N0E0_RETFI</name>
<reference evidence="2 3" key="1">
    <citation type="journal article" date="2013" name="Curr. Biol.">
        <title>The Genome of the Foraminiferan Reticulomyxa filosa.</title>
        <authorList>
            <person name="Glockner G."/>
            <person name="Hulsmann N."/>
            <person name="Schleicher M."/>
            <person name="Noegel A.A."/>
            <person name="Eichinger L."/>
            <person name="Gallinger C."/>
            <person name="Pawlowski J."/>
            <person name="Sierra R."/>
            <person name="Euteneuer U."/>
            <person name="Pillet L."/>
            <person name="Moustafa A."/>
            <person name="Platzer M."/>
            <person name="Groth M."/>
            <person name="Szafranski K."/>
            <person name="Schliwa M."/>
        </authorList>
    </citation>
    <scope>NUCLEOTIDE SEQUENCE [LARGE SCALE GENOMIC DNA]</scope>
</reference>
<evidence type="ECO:0000259" key="1">
    <source>
        <dbReference type="Pfam" id="PF03407"/>
    </source>
</evidence>
<evidence type="ECO:0000313" key="2">
    <source>
        <dbReference type="EMBL" id="ETO19745.1"/>
    </source>
</evidence>
<dbReference type="OrthoDB" id="540503at2759"/>
<accession>X6N0E0</accession>
<feature type="non-terminal residue" evidence="2">
    <location>
        <position position="1"/>
    </location>
</feature>
<dbReference type="EMBL" id="ASPP01013326">
    <property type="protein sequence ID" value="ETO19745.1"/>
    <property type="molecule type" value="Genomic_DNA"/>
</dbReference>
<dbReference type="GO" id="GO:0005794">
    <property type="term" value="C:Golgi apparatus"/>
    <property type="evidence" value="ECO:0007669"/>
    <property type="project" value="TreeGrafter"/>
</dbReference>
<dbReference type="Pfam" id="PF03407">
    <property type="entry name" value="Nucleotid_trans"/>
    <property type="match status" value="1"/>
</dbReference>
<feature type="domain" description="Nucleotide-diphospho-sugar transferase" evidence="1">
    <location>
        <begin position="27"/>
        <end position="173"/>
    </location>
</feature>
<protein>
    <recommendedName>
        <fullName evidence="1">Nucleotide-diphospho-sugar transferase domain-containing protein</fullName>
    </recommendedName>
</protein>
<evidence type="ECO:0000313" key="3">
    <source>
        <dbReference type="Proteomes" id="UP000023152"/>
    </source>
</evidence>
<dbReference type="GO" id="GO:0016757">
    <property type="term" value="F:glycosyltransferase activity"/>
    <property type="evidence" value="ECO:0007669"/>
    <property type="project" value="TreeGrafter"/>
</dbReference>
<dbReference type="InterPro" id="IPR052636">
    <property type="entry name" value="UDP-D-xylose:L-fucose_XylT"/>
</dbReference>
<comment type="caution">
    <text evidence="2">The sequence shown here is derived from an EMBL/GenBank/DDBJ whole genome shotgun (WGS) entry which is preliminary data.</text>
</comment>